<accession>A0A1D6NY14</accession>
<name>A0A1D6NY14_MAIZE</name>
<keyword evidence="2" id="KW-0067">ATP-binding</keyword>
<feature type="compositionally biased region" description="Basic and acidic residues" evidence="1">
    <location>
        <begin position="24"/>
        <end position="42"/>
    </location>
</feature>
<keyword evidence="2" id="KW-0547">Nucleotide-binding</keyword>
<evidence type="ECO:0000313" key="2">
    <source>
        <dbReference type="EMBL" id="AQL02861.1"/>
    </source>
</evidence>
<dbReference type="AlphaFoldDB" id="A0A1D6NY14"/>
<dbReference type="EMBL" id="CM000785">
    <property type="protein sequence ID" value="AQL02861.1"/>
    <property type="molecule type" value="Genomic_DNA"/>
</dbReference>
<sequence length="65" mass="7777">MIKNNTTFMISKLIDRKTLHVHPVRNDHNENHYPFHVQKEKMPMTSTTTGEQYTRKAKMKTEHPK</sequence>
<dbReference type="GO" id="GO:0004386">
    <property type="term" value="F:helicase activity"/>
    <property type="evidence" value="ECO:0007669"/>
    <property type="project" value="UniProtKB-KW"/>
</dbReference>
<evidence type="ECO:0000256" key="1">
    <source>
        <dbReference type="SAM" id="MobiDB-lite"/>
    </source>
</evidence>
<keyword evidence="2" id="KW-0378">Hydrolase</keyword>
<keyword evidence="2" id="KW-0347">Helicase</keyword>
<organism evidence="2">
    <name type="scientific">Zea mays</name>
    <name type="common">Maize</name>
    <dbReference type="NCBI Taxonomy" id="4577"/>
    <lineage>
        <taxon>Eukaryota</taxon>
        <taxon>Viridiplantae</taxon>
        <taxon>Streptophyta</taxon>
        <taxon>Embryophyta</taxon>
        <taxon>Tracheophyta</taxon>
        <taxon>Spermatophyta</taxon>
        <taxon>Magnoliopsida</taxon>
        <taxon>Liliopsida</taxon>
        <taxon>Poales</taxon>
        <taxon>Poaceae</taxon>
        <taxon>PACMAD clade</taxon>
        <taxon>Panicoideae</taxon>
        <taxon>Andropogonodae</taxon>
        <taxon>Andropogoneae</taxon>
        <taxon>Tripsacinae</taxon>
        <taxon>Zea</taxon>
    </lineage>
</organism>
<proteinExistence type="predicted"/>
<protein>
    <submittedName>
        <fullName evidence="2">Helicase protein MOM1</fullName>
    </submittedName>
</protein>
<gene>
    <name evidence="2" type="ORF">ZEAMMB73_Zm00001d045635</name>
</gene>
<feature type="region of interest" description="Disordered" evidence="1">
    <location>
        <begin position="24"/>
        <end position="65"/>
    </location>
</feature>
<reference evidence="2" key="1">
    <citation type="submission" date="2015-12" db="EMBL/GenBank/DDBJ databases">
        <title>Update maize B73 reference genome by single molecule sequencing technologies.</title>
        <authorList>
            <consortium name="Maize Genome Sequencing Project"/>
            <person name="Ware D."/>
        </authorList>
    </citation>
    <scope>NUCLEOTIDE SEQUENCE</scope>
    <source>
        <tissue evidence="2">Seedling</tissue>
    </source>
</reference>